<keyword evidence="2" id="KW-1185">Reference proteome</keyword>
<proteinExistence type="predicted"/>
<dbReference type="AlphaFoldDB" id="A0A5M3WER9"/>
<reference evidence="1 2" key="1">
    <citation type="submission" date="2019-10" db="EMBL/GenBank/DDBJ databases">
        <title>Whole genome shotgun sequence of Acrocarpospora macrocephala NBRC 16266.</title>
        <authorList>
            <person name="Ichikawa N."/>
            <person name="Kimura A."/>
            <person name="Kitahashi Y."/>
            <person name="Komaki H."/>
            <person name="Oguchi A."/>
        </authorList>
    </citation>
    <scope>NUCLEOTIDE SEQUENCE [LARGE SCALE GENOMIC DNA]</scope>
    <source>
        <strain evidence="1 2">NBRC 16266</strain>
    </source>
</reference>
<organism evidence="1 2">
    <name type="scientific">Acrocarpospora macrocephala</name>
    <dbReference type="NCBI Taxonomy" id="150177"/>
    <lineage>
        <taxon>Bacteria</taxon>
        <taxon>Bacillati</taxon>
        <taxon>Actinomycetota</taxon>
        <taxon>Actinomycetes</taxon>
        <taxon>Streptosporangiales</taxon>
        <taxon>Streptosporangiaceae</taxon>
        <taxon>Acrocarpospora</taxon>
    </lineage>
</organism>
<dbReference type="EMBL" id="BLAE01000007">
    <property type="protein sequence ID" value="GES07605.1"/>
    <property type="molecule type" value="Genomic_DNA"/>
</dbReference>
<comment type="caution">
    <text evidence="1">The sequence shown here is derived from an EMBL/GenBank/DDBJ whole genome shotgun (WGS) entry which is preliminary data.</text>
</comment>
<accession>A0A5M3WER9</accession>
<evidence type="ECO:0000313" key="1">
    <source>
        <dbReference type="EMBL" id="GES07605.1"/>
    </source>
</evidence>
<sequence>MTNKINYHSPAIKTPTSLPENTPVLVWYPLSEAVEQDRTAWAWLPGTVLSQCRPDEWHFVVEVPARAVRDGDGPGSLQYPACFRDSTEIHAITEDQWEQARKELARG</sequence>
<dbReference type="Proteomes" id="UP000331127">
    <property type="component" value="Unassembled WGS sequence"/>
</dbReference>
<protein>
    <submittedName>
        <fullName evidence="1">Uncharacterized protein</fullName>
    </submittedName>
</protein>
<dbReference type="RefSeq" id="WP_170322343.1">
    <property type="nucleotide sequence ID" value="NZ_BAAAHL010000041.1"/>
</dbReference>
<name>A0A5M3WER9_9ACTN</name>
<evidence type="ECO:0000313" key="2">
    <source>
        <dbReference type="Proteomes" id="UP000331127"/>
    </source>
</evidence>
<gene>
    <name evidence="1" type="ORF">Amac_012000</name>
</gene>